<dbReference type="AlphaFoldDB" id="A0A8S1MRL3"/>
<gene>
    <name evidence="3" type="ORF">PPRIM_AZ9-3.1.T0620174</name>
</gene>
<feature type="coiled-coil region" evidence="1">
    <location>
        <begin position="367"/>
        <end position="396"/>
    </location>
</feature>
<proteinExistence type="predicted"/>
<feature type="compositionally biased region" description="Basic residues" evidence="2">
    <location>
        <begin position="256"/>
        <end position="267"/>
    </location>
</feature>
<organism evidence="3 4">
    <name type="scientific">Paramecium primaurelia</name>
    <dbReference type="NCBI Taxonomy" id="5886"/>
    <lineage>
        <taxon>Eukaryota</taxon>
        <taxon>Sar</taxon>
        <taxon>Alveolata</taxon>
        <taxon>Ciliophora</taxon>
        <taxon>Intramacronucleata</taxon>
        <taxon>Oligohymenophorea</taxon>
        <taxon>Peniculida</taxon>
        <taxon>Parameciidae</taxon>
        <taxon>Paramecium</taxon>
    </lineage>
</organism>
<reference evidence="3" key="1">
    <citation type="submission" date="2021-01" db="EMBL/GenBank/DDBJ databases">
        <authorList>
            <consortium name="Genoscope - CEA"/>
            <person name="William W."/>
        </authorList>
    </citation>
    <scope>NUCLEOTIDE SEQUENCE</scope>
</reference>
<dbReference type="OMA" id="MVESQMQ"/>
<feature type="compositionally biased region" description="Basic and acidic residues" evidence="2">
    <location>
        <begin position="314"/>
        <end position="333"/>
    </location>
</feature>
<protein>
    <submittedName>
        <fullName evidence="3">Uncharacterized protein</fullName>
    </submittedName>
</protein>
<name>A0A8S1MRL3_PARPR</name>
<sequence>MDSQQDSRLVSEQGSPKLKLTARQRAQIIKEFFVTKGKYPVFSNNLIDEAIGLNFLSYDKKDKILRDPNKLSIFQIELNINSPRTKEALQLMEVQEDWCHVMSFFDFQSDFDHPIKCLVDYMEYLQGKSRKLLQIVSLRNRLKKINKNNTGNNNFNTNSTITQQPSSLFVTDQRNSQILSKSFNTRSLDFLQQSFDDKLEQITKRNTQYLNTLRKHQQLDEEQNQKLQQYYSSTIPSIAKKVEKVKELHRLEQNKRKQSQKQRHKKTLDKIEKLEKEDKEHRLQFQEQIKHKFEQSELNRNQLNQSYQQELQENMERNKKRQEERDAKRQRAKELEEQEVEEIIERNLEKTQMAENCLKKIRNIMKLKKIEQQKKIEIANKKVAEKQQEKDQQRLQYFIQIADQSNKMVESQMQLRAQRLHDLKLKFEKQQQIVQKNKRKILNEFNSKIEEIRSQEEQKQDDLINENKTLTMLSADRIREIDEREKLRMQRTTRINQEHEQQQEKWLQKIISEKQKLKKLKSQQEMFKDAIIKQHLELRNTVDKLIK</sequence>
<keyword evidence="1" id="KW-0175">Coiled coil</keyword>
<evidence type="ECO:0000256" key="1">
    <source>
        <dbReference type="SAM" id="Coils"/>
    </source>
</evidence>
<evidence type="ECO:0000256" key="2">
    <source>
        <dbReference type="SAM" id="MobiDB-lite"/>
    </source>
</evidence>
<evidence type="ECO:0000313" key="4">
    <source>
        <dbReference type="Proteomes" id="UP000688137"/>
    </source>
</evidence>
<comment type="caution">
    <text evidence="3">The sequence shown here is derived from an EMBL/GenBank/DDBJ whole genome shotgun (WGS) entry which is preliminary data.</text>
</comment>
<feature type="region of interest" description="Disordered" evidence="2">
    <location>
        <begin position="310"/>
        <end position="333"/>
    </location>
</feature>
<dbReference type="EMBL" id="CAJJDM010000063">
    <property type="protein sequence ID" value="CAD8079736.1"/>
    <property type="molecule type" value="Genomic_DNA"/>
</dbReference>
<dbReference type="Proteomes" id="UP000688137">
    <property type="component" value="Unassembled WGS sequence"/>
</dbReference>
<feature type="region of interest" description="Disordered" evidence="2">
    <location>
        <begin position="252"/>
        <end position="275"/>
    </location>
</feature>
<accession>A0A8S1MRL3</accession>
<evidence type="ECO:0000313" key="3">
    <source>
        <dbReference type="EMBL" id="CAD8079736.1"/>
    </source>
</evidence>
<keyword evidence="4" id="KW-1185">Reference proteome</keyword>